<reference evidence="9" key="2">
    <citation type="submission" date="2016-11" db="UniProtKB">
        <authorList>
            <consortium name="WormBaseParasite"/>
        </authorList>
    </citation>
    <scope>IDENTIFICATION</scope>
</reference>
<dbReference type="CTD" id="9942808"/>
<evidence type="ECO:0000256" key="3">
    <source>
        <dbReference type="ARBA" id="ARBA00022989"/>
    </source>
</evidence>
<sequence length="463" mass="52062">MSLSVDPQLQIEHIMVSNVTATGNDVIASPNDGAGVDYEETYLFAERTRNSNSLSPEQAFAHMVKAMLGTGLLSLPLAFKHAGLWLGLVLMIILCGICLYCMRLVVYAAHYICRRNGRDVIDYANVMRSAVESGPTWISIHGYFFKQLLNINMFCAQLGFCCVYFVFMADNIQSFFDVNTMIHLPRSVWMVLLLIPILSICSIRRLNKLAPFALFANCLYLSAVFILLYFFFTHLKSSSDFPAIGQIENIPLYFGTVLFAFEGVAVVLPVENRMSQPQLFIKWNGVLNCSCLVVMTIFAMMGFYGYLAVGDEVSDTITLNVPHEPMYQIIKLIFSMCVMVSYPLQFFIPMERIEKWMTRKIPVENQTAYIYFARYGIVLLTCAVAELIPHLALFISLIGAFSGSSMALLFPPFIDLLVSHSRGKLVLKVWIINLTLLLFALIGLVAGTYTALVEIFKKIEQPV</sequence>
<dbReference type="PANTHER" id="PTHR22950:SF349">
    <property type="entry name" value="AMINO ACID TRANSPORTER TRANSMEMBRANE DOMAIN-CONTAINING PROTEIN"/>
    <property type="match status" value="1"/>
</dbReference>
<feature type="transmembrane region" description="Helical" evidence="5">
    <location>
        <begin position="187"/>
        <end position="203"/>
    </location>
</feature>
<keyword evidence="8" id="KW-1185">Reference proteome</keyword>
<dbReference type="FunCoup" id="A0A1I7VKK4">
    <property type="interactions" value="846"/>
</dbReference>
<keyword evidence="2 5" id="KW-0812">Transmembrane</keyword>
<organism evidence="8 9">
    <name type="scientific">Loa loa</name>
    <name type="common">Eye worm</name>
    <name type="synonym">Filaria loa</name>
    <dbReference type="NCBI Taxonomy" id="7209"/>
    <lineage>
        <taxon>Eukaryota</taxon>
        <taxon>Metazoa</taxon>
        <taxon>Ecdysozoa</taxon>
        <taxon>Nematoda</taxon>
        <taxon>Chromadorea</taxon>
        <taxon>Rhabditida</taxon>
        <taxon>Spirurina</taxon>
        <taxon>Spiruromorpha</taxon>
        <taxon>Filarioidea</taxon>
        <taxon>Onchocercidae</taxon>
        <taxon>Loa</taxon>
    </lineage>
</organism>
<dbReference type="OMA" id="NQMKNPQ"/>
<evidence type="ECO:0000256" key="1">
    <source>
        <dbReference type="ARBA" id="ARBA00004141"/>
    </source>
</evidence>
<dbReference type="EMBL" id="JH712181">
    <property type="protein sequence ID" value="EFO23086.2"/>
    <property type="molecule type" value="Genomic_DNA"/>
</dbReference>
<evidence type="ECO:0000256" key="2">
    <source>
        <dbReference type="ARBA" id="ARBA00022692"/>
    </source>
</evidence>
<feature type="transmembrane region" description="Helical" evidence="5">
    <location>
        <begin position="252"/>
        <end position="271"/>
    </location>
</feature>
<evidence type="ECO:0000313" key="8">
    <source>
        <dbReference type="Proteomes" id="UP000095285"/>
    </source>
</evidence>
<feature type="transmembrane region" description="Helical" evidence="5">
    <location>
        <begin position="394"/>
        <end position="418"/>
    </location>
</feature>
<dbReference type="WBParaSite" id="EN70_3551">
    <property type="protein sequence ID" value="EN70_3551"/>
    <property type="gene ID" value="EN70_3551"/>
</dbReference>
<dbReference type="OrthoDB" id="1684102at2759"/>
<feature type="transmembrane region" description="Helical" evidence="5">
    <location>
        <begin position="85"/>
        <end position="106"/>
    </location>
</feature>
<gene>
    <name evidence="7 9" type="ORF">LOAG_05400</name>
</gene>
<feature type="transmembrane region" description="Helical" evidence="5">
    <location>
        <begin position="210"/>
        <end position="232"/>
    </location>
</feature>
<feature type="transmembrane region" description="Helical" evidence="5">
    <location>
        <begin position="148"/>
        <end position="167"/>
    </location>
</feature>
<evidence type="ECO:0000259" key="6">
    <source>
        <dbReference type="Pfam" id="PF01490"/>
    </source>
</evidence>
<dbReference type="Proteomes" id="UP000095285">
    <property type="component" value="Unassembled WGS sequence"/>
</dbReference>
<dbReference type="PANTHER" id="PTHR22950">
    <property type="entry name" value="AMINO ACID TRANSPORTER"/>
    <property type="match status" value="1"/>
</dbReference>
<accession>A0A1I7VKK4</accession>
<dbReference type="STRING" id="7209.A0A1I7VKK4"/>
<feature type="domain" description="Amino acid transporter transmembrane" evidence="6">
    <location>
        <begin position="55"/>
        <end position="450"/>
    </location>
</feature>
<protein>
    <submittedName>
        <fullName evidence="9">Aa_trans domain-containing protein</fullName>
    </submittedName>
</protein>
<dbReference type="eggNOG" id="KOG1304">
    <property type="taxonomic scope" value="Eukaryota"/>
</dbReference>
<dbReference type="RefSeq" id="XP_020302868.1">
    <property type="nucleotide sequence ID" value="XM_020446836.1"/>
</dbReference>
<evidence type="ECO:0000313" key="9">
    <source>
        <dbReference type="WBParaSite" id="EN70_3551"/>
    </source>
</evidence>
<comment type="subcellular location">
    <subcellularLocation>
        <location evidence="1">Membrane</location>
        <topology evidence="1">Multi-pass membrane protein</topology>
    </subcellularLocation>
</comment>
<keyword evidence="3 5" id="KW-1133">Transmembrane helix</keyword>
<dbReference type="Pfam" id="PF01490">
    <property type="entry name" value="Aa_trans"/>
    <property type="match status" value="1"/>
</dbReference>
<accession>A0A1S0U1Q9</accession>
<dbReference type="GeneID" id="9942808"/>
<evidence type="ECO:0000313" key="7">
    <source>
        <dbReference type="EMBL" id="EFO23086.2"/>
    </source>
</evidence>
<name>A0A1I7VKK4_LOALO</name>
<evidence type="ECO:0000256" key="4">
    <source>
        <dbReference type="ARBA" id="ARBA00023136"/>
    </source>
</evidence>
<proteinExistence type="predicted"/>
<evidence type="ECO:0000256" key="5">
    <source>
        <dbReference type="SAM" id="Phobius"/>
    </source>
</evidence>
<dbReference type="GO" id="GO:0015179">
    <property type="term" value="F:L-amino acid transmembrane transporter activity"/>
    <property type="evidence" value="ECO:0007669"/>
    <property type="project" value="TreeGrafter"/>
</dbReference>
<dbReference type="InParanoid" id="A0A1I7VKK4"/>
<feature type="transmembrane region" description="Helical" evidence="5">
    <location>
        <begin position="430"/>
        <end position="452"/>
    </location>
</feature>
<dbReference type="InterPro" id="IPR013057">
    <property type="entry name" value="AA_transpt_TM"/>
</dbReference>
<dbReference type="KEGG" id="loa:LOAG_05400"/>
<keyword evidence="4 5" id="KW-0472">Membrane</keyword>
<feature type="transmembrane region" description="Helical" evidence="5">
    <location>
        <begin position="283"/>
        <end position="306"/>
    </location>
</feature>
<feature type="transmembrane region" description="Helical" evidence="5">
    <location>
        <begin position="326"/>
        <end position="348"/>
    </location>
</feature>
<dbReference type="GO" id="GO:0005774">
    <property type="term" value="C:vacuolar membrane"/>
    <property type="evidence" value="ECO:0007669"/>
    <property type="project" value="TreeGrafter"/>
</dbReference>
<dbReference type="AlphaFoldDB" id="A0A1I7VKK4"/>
<feature type="transmembrane region" description="Helical" evidence="5">
    <location>
        <begin position="369"/>
        <end position="388"/>
    </location>
</feature>
<reference evidence="7 8" key="1">
    <citation type="submission" date="2012-04" db="EMBL/GenBank/DDBJ databases">
        <title>The Genome Sequence of Loa loa.</title>
        <authorList>
            <consortium name="The Broad Institute Genome Sequencing Platform"/>
            <consortium name="Broad Institute Genome Sequencing Center for Infectious Disease"/>
            <person name="Nutman T.B."/>
            <person name="Fink D.L."/>
            <person name="Russ C."/>
            <person name="Young S."/>
            <person name="Zeng Q."/>
            <person name="Gargeya S."/>
            <person name="Alvarado L."/>
            <person name="Berlin A."/>
            <person name="Chapman S.B."/>
            <person name="Chen Z."/>
            <person name="Freedman E."/>
            <person name="Gellesch M."/>
            <person name="Goldberg J."/>
            <person name="Griggs A."/>
            <person name="Gujja S."/>
            <person name="Heilman E.R."/>
            <person name="Heiman D."/>
            <person name="Howarth C."/>
            <person name="Mehta T."/>
            <person name="Neiman D."/>
            <person name="Pearson M."/>
            <person name="Roberts A."/>
            <person name="Saif S."/>
            <person name="Shea T."/>
            <person name="Shenoy N."/>
            <person name="Sisk P."/>
            <person name="Stolte C."/>
            <person name="Sykes S."/>
            <person name="White J."/>
            <person name="Yandava C."/>
            <person name="Haas B."/>
            <person name="Henn M.R."/>
            <person name="Nusbaum C."/>
            <person name="Birren B."/>
        </authorList>
    </citation>
    <scope>NUCLEOTIDE SEQUENCE [LARGE SCALE GENOMIC DNA]</scope>
</reference>